<reference evidence="2 3" key="1">
    <citation type="submission" date="2018-11" db="EMBL/GenBank/DDBJ databases">
        <authorList>
            <person name="Kleinhagauer T."/>
            <person name="Glaeser S.P."/>
            <person name="Spergser J."/>
            <person name="Ruckert C."/>
            <person name="Kaempfer P."/>
            <person name="Busse H.-J."/>
        </authorList>
    </citation>
    <scope>NUCLEOTIDE SEQUENCE [LARGE SCALE GENOMIC DNA]</scope>
    <source>
        <strain evidence="2 3">W8</strain>
    </source>
</reference>
<dbReference type="InterPro" id="IPR051604">
    <property type="entry name" value="Ergot_Alk_Oxidoreductase"/>
</dbReference>
<dbReference type="EC" id="1.7.-.-" evidence="2"/>
<dbReference type="GO" id="GO:0016491">
    <property type="term" value="F:oxidoreductase activity"/>
    <property type="evidence" value="ECO:0007669"/>
    <property type="project" value="UniProtKB-KW"/>
</dbReference>
<keyword evidence="2" id="KW-0560">Oxidoreductase</keyword>
<dbReference type="AlphaFoldDB" id="A0A3G6J282"/>
<proteinExistence type="predicted"/>
<protein>
    <submittedName>
        <fullName evidence="2">NAD(P)H azoreductase</fullName>
        <ecNumber evidence="2">1.7.-.-</ecNumber>
    </submittedName>
</protein>
<evidence type="ECO:0000259" key="1">
    <source>
        <dbReference type="Pfam" id="PF13460"/>
    </source>
</evidence>
<dbReference type="PANTHER" id="PTHR43162:SF1">
    <property type="entry name" value="PRESTALK A DIFFERENTIATION PROTEIN A"/>
    <property type="match status" value="1"/>
</dbReference>
<dbReference type="Gene3D" id="3.40.50.720">
    <property type="entry name" value="NAD(P)-binding Rossmann-like Domain"/>
    <property type="match status" value="1"/>
</dbReference>
<gene>
    <name evidence="2" type="primary">azoB</name>
    <name evidence="2" type="ORF">CGERO_09180</name>
</gene>
<dbReference type="RefSeq" id="WP_123935255.1">
    <property type="nucleotide sequence ID" value="NZ_CP033897.1"/>
</dbReference>
<evidence type="ECO:0000313" key="3">
    <source>
        <dbReference type="Proteomes" id="UP000271587"/>
    </source>
</evidence>
<dbReference type="PANTHER" id="PTHR43162">
    <property type="match status" value="1"/>
</dbReference>
<dbReference type="OrthoDB" id="3243290at2"/>
<dbReference type="KEGG" id="cgk:CGERO_09180"/>
<dbReference type="Pfam" id="PF13460">
    <property type="entry name" value="NAD_binding_10"/>
    <property type="match status" value="1"/>
</dbReference>
<dbReference type="InterPro" id="IPR036291">
    <property type="entry name" value="NAD(P)-bd_dom_sf"/>
</dbReference>
<organism evidence="2 3">
    <name type="scientific">Corynebacterium gerontici</name>
    <dbReference type="NCBI Taxonomy" id="2079234"/>
    <lineage>
        <taxon>Bacteria</taxon>
        <taxon>Bacillati</taxon>
        <taxon>Actinomycetota</taxon>
        <taxon>Actinomycetes</taxon>
        <taxon>Mycobacteriales</taxon>
        <taxon>Corynebacteriaceae</taxon>
        <taxon>Corynebacterium</taxon>
    </lineage>
</organism>
<dbReference type="EMBL" id="CP033897">
    <property type="protein sequence ID" value="AZA12127.1"/>
    <property type="molecule type" value="Genomic_DNA"/>
</dbReference>
<name>A0A3G6J282_9CORY</name>
<accession>A0A3G6J282</accession>
<dbReference type="SUPFAM" id="SSF51735">
    <property type="entry name" value="NAD(P)-binding Rossmann-fold domains"/>
    <property type="match status" value="1"/>
</dbReference>
<keyword evidence="3" id="KW-1185">Reference proteome</keyword>
<evidence type="ECO:0000313" key="2">
    <source>
        <dbReference type="EMBL" id="AZA12127.1"/>
    </source>
</evidence>
<feature type="domain" description="NAD(P)-binding" evidence="1">
    <location>
        <begin position="9"/>
        <end position="176"/>
    </location>
</feature>
<dbReference type="InterPro" id="IPR016040">
    <property type="entry name" value="NAD(P)-bd_dom"/>
</dbReference>
<dbReference type="Gene3D" id="3.90.25.10">
    <property type="entry name" value="UDP-galactose 4-epimerase, domain 1"/>
    <property type="match status" value="1"/>
</dbReference>
<sequence length="277" mass="30639">MTTNILITGASGFIGSQTAQRLEQLSPKTNITRLSRRPRNEQGWTYGDFAEPSSLADAFKNQDVVFLVSTTERADREQLHRNAVDAAVTAGVRHIVYLSFFGAAADATFDHARLHFATEQYIRESGIDFTFLRDNFYTEATEGFIVDGAIRGPAGSGKAAFVAREDVAESAAAVLSCSEEHRNKVYSLTGPEALSLEEVAAIATDHLDESVRFVDETLQEARASRAHYGAPEWEVDAWISTYTAIAKGELEQVTDDVEKLTGHKPMSVQQWWGKRHH</sequence>
<dbReference type="CDD" id="cd05269">
    <property type="entry name" value="TMR_SDR_a"/>
    <property type="match status" value="1"/>
</dbReference>
<dbReference type="Proteomes" id="UP000271587">
    <property type="component" value="Chromosome"/>
</dbReference>